<dbReference type="Proteomes" id="UP000315037">
    <property type="component" value="Unassembled WGS sequence"/>
</dbReference>
<keyword evidence="5" id="KW-1185">Reference proteome</keyword>
<dbReference type="PROSITE" id="PS50965">
    <property type="entry name" value="NERD"/>
    <property type="match status" value="1"/>
</dbReference>
<comment type="caution">
    <text evidence="4">The sequence shown here is derived from an EMBL/GenBank/DDBJ whole genome shotgun (WGS) entry which is preliminary data.</text>
</comment>
<feature type="compositionally biased region" description="Polar residues" evidence="1">
    <location>
        <begin position="171"/>
        <end position="183"/>
    </location>
</feature>
<proteinExistence type="predicted"/>
<evidence type="ECO:0000313" key="5">
    <source>
        <dbReference type="Proteomes" id="UP000315037"/>
    </source>
</evidence>
<feature type="transmembrane region" description="Helical" evidence="2">
    <location>
        <begin position="6"/>
        <end position="32"/>
    </location>
</feature>
<feature type="region of interest" description="Disordered" evidence="1">
    <location>
        <begin position="157"/>
        <end position="221"/>
    </location>
</feature>
<feature type="compositionally biased region" description="Basic and acidic residues" evidence="1">
    <location>
        <begin position="97"/>
        <end position="107"/>
    </location>
</feature>
<protein>
    <submittedName>
        <fullName evidence="4">NERD domain-containing protein</fullName>
    </submittedName>
</protein>
<evidence type="ECO:0000313" key="4">
    <source>
        <dbReference type="EMBL" id="TPW36049.1"/>
    </source>
</evidence>
<keyword evidence="2" id="KW-0472">Membrane</keyword>
<keyword evidence="2" id="KW-0812">Transmembrane</keyword>
<evidence type="ECO:0000256" key="1">
    <source>
        <dbReference type="SAM" id="MobiDB-lite"/>
    </source>
</evidence>
<accession>A0A506URY3</accession>
<feature type="domain" description="NERD" evidence="3">
    <location>
        <begin position="102"/>
        <end position="263"/>
    </location>
</feature>
<feature type="region of interest" description="Disordered" evidence="1">
    <location>
        <begin position="43"/>
        <end position="107"/>
    </location>
</feature>
<dbReference type="InterPro" id="IPR011528">
    <property type="entry name" value="NERD"/>
</dbReference>
<feature type="compositionally biased region" description="Low complexity" evidence="1">
    <location>
        <begin position="200"/>
        <end position="211"/>
    </location>
</feature>
<reference evidence="4 5" key="1">
    <citation type="submission" date="2019-03" db="EMBL/GenBank/DDBJ databases">
        <title>The complete genome sequence of Neokomagataea sp. Jb2 NBRC113641.</title>
        <authorList>
            <person name="Chua K.-O."/>
            <person name="Chan K.-G."/>
            <person name="See-Too W.-S."/>
        </authorList>
    </citation>
    <scope>NUCLEOTIDE SEQUENCE [LARGE SCALE GENOMIC DNA]</scope>
    <source>
        <strain evidence="4 5">Jb2</strain>
    </source>
</reference>
<gene>
    <name evidence="4" type="ORF">E3202_03890</name>
</gene>
<dbReference type="AlphaFoldDB" id="A0A506URY3"/>
<dbReference type="EMBL" id="SORZ01000001">
    <property type="protein sequence ID" value="TPW36049.1"/>
    <property type="molecule type" value="Genomic_DNA"/>
</dbReference>
<organism evidence="4 5">
    <name type="scientific">Oecophyllibacter saccharovorans</name>
    <dbReference type="NCBI Taxonomy" id="2558360"/>
    <lineage>
        <taxon>Bacteria</taxon>
        <taxon>Pseudomonadati</taxon>
        <taxon>Pseudomonadota</taxon>
        <taxon>Alphaproteobacteria</taxon>
        <taxon>Acetobacterales</taxon>
        <taxon>Acetobacteraceae</taxon>
        <taxon>Oecophyllibacter</taxon>
    </lineage>
</organism>
<sequence>MPASSAQVGCIMSYVLNGFLLLLGLWFAHGVLQKVAQRRRTFQSRRAEKPLSDPQPCKKPSGPAPTSARKSSPAQVPKAKRPALAGRTGRPAFPPEKTAEEKGRRGEARINATLRQFRRAYLHDIILIQDGHTTQIDHVVKFCWGLVVIETKHYSGHITQKSPEPGKWKQTFPNHSLPNTASSRPAGAVLSPPRRRERLSLSSAGRLSSGPSGTGKAKKGHNSFLFQDPVVQNARHVAAVRAASGLAENVLSLVVFTGQATFSKTLRDMQDVVDQAGFIARMEQWLQRAPRTVPWLPKEQLDAGWARLQRCAKANHHLHAAHKAQLRERQGS</sequence>
<dbReference type="Pfam" id="PF08378">
    <property type="entry name" value="NERD"/>
    <property type="match status" value="1"/>
</dbReference>
<keyword evidence="2" id="KW-1133">Transmembrane helix</keyword>
<name>A0A506URY3_9PROT</name>
<evidence type="ECO:0000259" key="3">
    <source>
        <dbReference type="PROSITE" id="PS50965"/>
    </source>
</evidence>
<evidence type="ECO:0000256" key="2">
    <source>
        <dbReference type="SAM" id="Phobius"/>
    </source>
</evidence>